<dbReference type="InterPro" id="IPR013958">
    <property type="entry name" value="DASH_Dad1"/>
</dbReference>
<evidence type="ECO:0000256" key="6">
    <source>
        <dbReference type="ARBA" id="ARBA00022454"/>
    </source>
</evidence>
<keyword evidence="10" id="KW-0498">Mitosis</keyword>
<feature type="compositionally biased region" description="Acidic residues" evidence="17">
    <location>
        <begin position="96"/>
        <end position="113"/>
    </location>
</feature>
<evidence type="ECO:0000256" key="4">
    <source>
        <dbReference type="ARBA" id="ARBA00010146"/>
    </source>
</evidence>
<keyword evidence="8" id="KW-0132">Cell division</keyword>
<dbReference type="PANTHER" id="PTHR28025">
    <property type="entry name" value="DASH COMPLEX SUBUNIT DAD1"/>
    <property type="match status" value="1"/>
</dbReference>
<evidence type="ECO:0000256" key="17">
    <source>
        <dbReference type="SAM" id="MobiDB-lite"/>
    </source>
</evidence>
<keyword evidence="14" id="KW-0131">Cell cycle</keyword>
<dbReference type="OrthoDB" id="5566853at2759"/>
<evidence type="ECO:0000256" key="9">
    <source>
        <dbReference type="ARBA" id="ARBA00022701"/>
    </source>
</evidence>
<dbReference type="GO" id="GO:0051301">
    <property type="term" value="P:cell division"/>
    <property type="evidence" value="ECO:0007669"/>
    <property type="project" value="UniProtKB-KW"/>
</dbReference>
<evidence type="ECO:0000256" key="13">
    <source>
        <dbReference type="ARBA" id="ARBA00023242"/>
    </source>
</evidence>
<reference evidence="18" key="1">
    <citation type="journal article" date="2020" name="Stud. Mycol.">
        <title>101 Dothideomycetes genomes: a test case for predicting lifestyles and emergence of pathogens.</title>
        <authorList>
            <person name="Haridas S."/>
            <person name="Albert R."/>
            <person name="Binder M."/>
            <person name="Bloem J."/>
            <person name="Labutti K."/>
            <person name="Salamov A."/>
            <person name="Andreopoulos B."/>
            <person name="Baker S."/>
            <person name="Barry K."/>
            <person name="Bills G."/>
            <person name="Bluhm B."/>
            <person name="Cannon C."/>
            <person name="Castanera R."/>
            <person name="Culley D."/>
            <person name="Daum C."/>
            <person name="Ezra D."/>
            <person name="Gonzalez J."/>
            <person name="Henrissat B."/>
            <person name="Kuo A."/>
            <person name="Liang C."/>
            <person name="Lipzen A."/>
            <person name="Lutzoni F."/>
            <person name="Magnuson J."/>
            <person name="Mondo S."/>
            <person name="Nolan M."/>
            <person name="Ohm R."/>
            <person name="Pangilinan J."/>
            <person name="Park H.-J."/>
            <person name="Ramirez L."/>
            <person name="Alfaro M."/>
            <person name="Sun H."/>
            <person name="Tritt A."/>
            <person name="Yoshinaga Y."/>
            <person name="Zwiers L.-H."/>
            <person name="Turgeon B."/>
            <person name="Goodwin S."/>
            <person name="Spatafora J."/>
            <person name="Crous P."/>
            <person name="Grigoriev I."/>
        </authorList>
    </citation>
    <scope>NUCLEOTIDE SEQUENCE</scope>
    <source>
        <strain evidence="18">CBS 627.86</strain>
    </source>
</reference>
<keyword evidence="11" id="KW-0995">Kinetochore</keyword>
<dbReference type="Proteomes" id="UP000799770">
    <property type="component" value="Unassembled WGS sequence"/>
</dbReference>
<evidence type="ECO:0000313" key="18">
    <source>
        <dbReference type="EMBL" id="KAF2121399.1"/>
    </source>
</evidence>
<dbReference type="AlphaFoldDB" id="A0A6A5ZPK8"/>
<evidence type="ECO:0000313" key="19">
    <source>
        <dbReference type="Proteomes" id="UP000799770"/>
    </source>
</evidence>
<dbReference type="GO" id="GO:0072686">
    <property type="term" value="C:mitotic spindle"/>
    <property type="evidence" value="ECO:0007669"/>
    <property type="project" value="InterPro"/>
</dbReference>
<evidence type="ECO:0000256" key="12">
    <source>
        <dbReference type="ARBA" id="ARBA00023212"/>
    </source>
</evidence>
<evidence type="ECO:0000256" key="1">
    <source>
        <dbReference type="ARBA" id="ARBA00004123"/>
    </source>
</evidence>
<accession>A0A6A5ZPK8</accession>
<keyword evidence="7" id="KW-0963">Cytoplasm</keyword>
<keyword evidence="12" id="KW-0206">Cytoskeleton</keyword>
<evidence type="ECO:0000256" key="16">
    <source>
        <dbReference type="ARBA" id="ARBA00030566"/>
    </source>
</evidence>
<feature type="region of interest" description="Disordered" evidence="17">
    <location>
        <begin position="1"/>
        <end position="28"/>
    </location>
</feature>
<dbReference type="GO" id="GO:0005876">
    <property type="term" value="C:spindle microtubule"/>
    <property type="evidence" value="ECO:0007669"/>
    <property type="project" value="TreeGrafter"/>
</dbReference>
<evidence type="ECO:0000256" key="15">
    <source>
        <dbReference type="ARBA" id="ARBA00023328"/>
    </source>
</evidence>
<evidence type="ECO:0000256" key="14">
    <source>
        <dbReference type="ARBA" id="ARBA00023306"/>
    </source>
</evidence>
<keyword evidence="15" id="KW-0137">Centromere</keyword>
<evidence type="ECO:0000256" key="7">
    <source>
        <dbReference type="ARBA" id="ARBA00022490"/>
    </source>
</evidence>
<feature type="compositionally biased region" description="Basic and acidic residues" evidence="17">
    <location>
        <begin position="84"/>
        <end position="95"/>
    </location>
</feature>
<evidence type="ECO:0000256" key="5">
    <source>
        <dbReference type="ARBA" id="ARBA00020261"/>
    </source>
</evidence>
<dbReference type="EMBL" id="ML977312">
    <property type="protein sequence ID" value="KAF2121399.1"/>
    <property type="molecule type" value="Genomic_DNA"/>
</dbReference>
<feature type="region of interest" description="Disordered" evidence="17">
    <location>
        <begin position="84"/>
        <end position="113"/>
    </location>
</feature>
<name>A0A6A5ZPK8_9PLEO</name>
<proteinExistence type="inferred from homology"/>
<dbReference type="GO" id="GO:0051010">
    <property type="term" value="F:microtubule plus-end binding"/>
    <property type="evidence" value="ECO:0007669"/>
    <property type="project" value="TreeGrafter"/>
</dbReference>
<dbReference type="Pfam" id="PF08649">
    <property type="entry name" value="DASH_Dad1"/>
    <property type="match status" value="1"/>
</dbReference>
<evidence type="ECO:0000256" key="2">
    <source>
        <dbReference type="ARBA" id="ARBA00004186"/>
    </source>
</evidence>
<dbReference type="PANTHER" id="PTHR28025:SF1">
    <property type="entry name" value="DASH COMPLEX SUBUNIT DAD1"/>
    <property type="match status" value="1"/>
</dbReference>
<comment type="subcellular location">
    <subcellularLocation>
        <location evidence="3">Chromosome</location>
        <location evidence="3">Centromere</location>
        <location evidence="3">Kinetochore</location>
    </subcellularLocation>
    <subcellularLocation>
        <location evidence="2">Cytoplasm</location>
        <location evidence="2">Cytoskeleton</location>
        <location evidence="2">Spindle</location>
    </subcellularLocation>
    <subcellularLocation>
        <location evidence="1">Nucleus</location>
    </subcellularLocation>
</comment>
<keyword evidence="19" id="KW-1185">Reference proteome</keyword>
<evidence type="ECO:0000256" key="8">
    <source>
        <dbReference type="ARBA" id="ARBA00022618"/>
    </source>
</evidence>
<evidence type="ECO:0000256" key="10">
    <source>
        <dbReference type="ARBA" id="ARBA00022776"/>
    </source>
</evidence>
<dbReference type="GO" id="GO:0044732">
    <property type="term" value="C:mitotic spindle pole body"/>
    <property type="evidence" value="ECO:0007669"/>
    <property type="project" value="TreeGrafter"/>
</dbReference>
<comment type="similarity">
    <text evidence="4">Belongs to the DASH complex DAD1 family.</text>
</comment>
<protein>
    <recommendedName>
        <fullName evidence="5">DASH complex subunit DAD1</fullName>
    </recommendedName>
    <alternativeName>
        <fullName evidence="16">Outer kinetochore protein DAD1</fullName>
    </alternativeName>
</protein>
<keyword evidence="13" id="KW-0539">Nucleus</keyword>
<keyword evidence="6" id="KW-0158">Chromosome</keyword>
<dbReference type="GO" id="GO:0042729">
    <property type="term" value="C:DASH complex"/>
    <property type="evidence" value="ECO:0007669"/>
    <property type="project" value="InterPro"/>
</dbReference>
<evidence type="ECO:0000256" key="3">
    <source>
        <dbReference type="ARBA" id="ARBA00004629"/>
    </source>
</evidence>
<organism evidence="18 19">
    <name type="scientific">Lophiotrema nucula</name>
    <dbReference type="NCBI Taxonomy" id="690887"/>
    <lineage>
        <taxon>Eukaryota</taxon>
        <taxon>Fungi</taxon>
        <taxon>Dikarya</taxon>
        <taxon>Ascomycota</taxon>
        <taxon>Pezizomycotina</taxon>
        <taxon>Dothideomycetes</taxon>
        <taxon>Pleosporomycetidae</taxon>
        <taxon>Pleosporales</taxon>
        <taxon>Lophiotremataceae</taxon>
        <taxon>Lophiotrema</taxon>
    </lineage>
</organism>
<evidence type="ECO:0000256" key="11">
    <source>
        <dbReference type="ARBA" id="ARBA00022838"/>
    </source>
</evidence>
<sequence length="113" mass="12110">MSTNTRASHLNGASSTAAGGGGGAPEQSYFEQQRTLLVGEIAQSLEHVLQNINKLNRSIEEVTGVGNEFAPVEALWSQFENVMAKDQDTEQREGGEGEDAAEEGETEVSEVQK</sequence>
<gene>
    <name evidence="18" type="ORF">BDV96DRAFT_564199</name>
</gene>
<keyword evidence="9" id="KW-0493">Microtubule</keyword>